<sequence length="336" mass="36170">MKKLISHLAAATAFCALPALAETKLSVVDAFPVGHYVAVHAGDFWMEKVTELSSGEIQFDHFTSGQLGKLTELLDATRDGVASVAYIPMSSYSSRLPLAGVAELPGLFETSVRGTRAFNTLLEDDGIRAEFAEENVVPLFGAVLPPYQVASAKGPIKSDGDFKAIRLRTPGGILELAASQLGAVAIPMGGPDMYSAFQRGTVDATLNSYSSLNSYKLLEVIDAASTNGSFGSFAFVYAMNKDQFDELSAEQQQSLLEAGQLAADNFATWMDANEGEIAKAFAAKGVNTYAIDQKQLDVWNERMSVVAEDWASRLENRRLAGSETLKAWKQALSETK</sequence>
<dbReference type="EMBL" id="CP007441">
    <property type="protein sequence ID" value="AHL77638.1"/>
    <property type="molecule type" value="Genomic_DNA"/>
</dbReference>
<dbReference type="PATRIC" id="fig|316.77.peg.2026"/>
<accession>W8RD17</accession>
<dbReference type="CDD" id="cd13601">
    <property type="entry name" value="PBP2_TRAP_DctP1_3_4_like"/>
    <property type="match status" value="1"/>
</dbReference>
<protein>
    <recommendedName>
        <fullName evidence="5">C4-dicarboxylate ABC transporter</fullName>
    </recommendedName>
</protein>
<proteinExistence type="predicted"/>
<feature type="signal peptide" evidence="2">
    <location>
        <begin position="1"/>
        <end position="21"/>
    </location>
</feature>
<reference evidence="3 4" key="2">
    <citation type="submission" date="2014-03" db="EMBL/GenBank/DDBJ databases">
        <authorList>
            <person name="Baltrus D."/>
            <person name="Dougherty K."/>
        </authorList>
    </citation>
    <scope>NUCLEOTIDE SEQUENCE</scope>
    <source>
        <strain evidence="3 4">28a24</strain>
    </source>
</reference>
<dbReference type="Proteomes" id="UP000019522">
    <property type="component" value="Chromosome"/>
</dbReference>
<evidence type="ECO:0000256" key="2">
    <source>
        <dbReference type="SAM" id="SignalP"/>
    </source>
</evidence>
<evidence type="ECO:0008006" key="5">
    <source>
        <dbReference type="Google" id="ProtNLM"/>
    </source>
</evidence>
<name>W8RD17_STUST</name>
<dbReference type="InterPro" id="IPR038404">
    <property type="entry name" value="TRAP_DctP_sf"/>
</dbReference>
<evidence type="ECO:0000313" key="4">
    <source>
        <dbReference type="Proteomes" id="UP000019522"/>
    </source>
</evidence>
<dbReference type="GO" id="GO:0055085">
    <property type="term" value="P:transmembrane transport"/>
    <property type="evidence" value="ECO:0007669"/>
    <property type="project" value="InterPro"/>
</dbReference>
<dbReference type="RefSeq" id="WP_025241632.1">
    <property type="nucleotide sequence ID" value="NZ_CP007441.1"/>
</dbReference>
<dbReference type="KEGG" id="pstt:CH92_10135"/>
<dbReference type="Pfam" id="PF03480">
    <property type="entry name" value="DctP"/>
    <property type="match status" value="1"/>
</dbReference>
<evidence type="ECO:0000313" key="3">
    <source>
        <dbReference type="EMBL" id="AHL77638.1"/>
    </source>
</evidence>
<organism evidence="3 4">
    <name type="scientific">Stutzerimonas stutzeri</name>
    <name type="common">Pseudomonas stutzeri</name>
    <dbReference type="NCBI Taxonomy" id="316"/>
    <lineage>
        <taxon>Bacteria</taxon>
        <taxon>Pseudomonadati</taxon>
        <taxon>Pseudomonadota</taxon>
        <taxon>Gammaproteobacteria</taxon>
        <taxon>Pseudomonadales</taxon>
        <taxon>Pseudomonadaceae</taxon>
        <taxon>Stutzerimonas</taxon>
    </lineage>
</organism>
<feature type="chain" id="PRO_5004912649" description="C4-dicarboxylate ABC transporter" evidence="2">
    <location>
        <begin position="22"/>
        <end position="336"/>
    </location>
</feature>
<dbReference type="OrthoDB" id="8678862at2"/>
<gene>
    <name evidence="3" type="ORF">CH92_10135</name>
</gene>
<evidence type="ECO:0000256" key="1">
    <source>
        <dbReference type="ARBA" id="ARBA00022729"/>
    </source>
</evidence>
<dbReference type="AlphaFoldDB" id="W8RD17"/>
<reference evidence="4" key="1">
    <citation type="journal article" date="2014" name="Genome Announc.">
        <title>Complete Genome Sequence of the Highly Transformable Pseudomonas stutzeri Strain 28a24.</title>
        <authorList>
            <person name="Smith B.A."/>
            <person name="Dougherty K.M."/>
            <person name="Baltrus D.A."/>
        </authorList>
    </citation>
    <scope>NUCLEOTIDE SEQUENCE [LARGE SCALE GENOMIC DNA]</scope>
    <source>
        <strain evidence="4">28a24</strain>
    </source>
</reference>
<dbReference type="NCBIfam" id="NF037995">
    <property type="entry name" value="TRAP_S1"/>
    <property type="match status" value="1"/>
</dbReference>
<dbReference type="PANTHER" id="PTHR33376:SF15">
    <property type="entry name" value="BLL6794 PROTEIN"/>
    <property type="match status" value="1"/>
</dbReference>
<dbReference type="PANTHER" id="PTHR33376">
    <property type="match status" value="1"/>
</dbReference>
<dbReference type="Gene3D" id="3.40.190.170">
    <property type="entry name" value="Bacterial extracellular solute-binding protein, family 7"/>
    <property type="match status" value="1"/>
</dbReference>
<keyword evidence="1 2" id="KW-0732">Signal</keyword>
<dbReference type="InterPro" id="IPR018389">
    <property type="entry name" value="DctP_fam"/>
</dbReference>